<dbReference type="OrthoDB" id="1523429at2"/>
<accession>A0A562UGD2</accession>
<gene>
    <name evidence="3" type="ORF">JN11_00613</name>
</gene>
<dbReference type="PANTHER" id="PTHR34094">
    <property type="match status" value="1"/>
</dbReference>
<organism evidence="3 4">
    <name type="scientific">Mucilaginibacter frigoritolerans</name>
    <dbReference type="NCBI Taxonomy" id="652788"/>
    <lineage>
        <taxon>Bacteria</taxon>
        <taxon>Pseudomonadati</taxon>
        <taxon>Bacteroidota</taxon>
        <taxon>Sphingobacteriia</taxon>
        <taxon>Sphingobacteriales</taxon>
        <taxon>Sphingobacteriaceae</taxon>
        <taxon>Mucilaginibacter</taxon>
    </lineage>
</organism>
<proteinExistence type="predicted"/>
<evidence type="ECO:0000256" key="1">
    <source>
        <dbReference type="SAM" id="SignalP"/>
    </source>
</evidence>
<dbReference type="Pfam" id="PF13349">
    <property type="entry name" value="DUF4097"/>
    <property type="match status" value="1"/>
</dbReference>
<evidence type="ECO:0000313" key="4">
    <source>
        <dbReference type="Proteomes" id="UP000317010"/>
    </source>
</evidence>
<evidence type="ECO:0000259" key="2">
    <source>
        <dbReference type="Pfam" id="PF13349"/>
    </source>
</evidence>
<dbReference type="Proteomes" id="UP000317010">
    <property type="component" value="Unassembled WGS sequence"/>
</dbReference>
<dbReference type="RefSeq" id="WP_144909475.1">
    <property type="nucleotide sequence ID" value="NZ_VLLI01000001.1"/>
</dbReference>
<keyword evidence="4" id="KW-1185">Reference proteome</keyword>
<sequence>MKKYLLLLFIACQSSVLLAQDWNKTPYETKSLSSDAIKDVYVETSGGSIAVSGAAGEAPRVDVFVHGNNNQELSKDEIKKRLDEDYKLEISVSNHELHVLAKRKHDGGINWDWRRQLSISFKIYVPKNVDTHLGTSGGSIHLDNLSGNENFSTSGGSLHVDALTGLIKGETSGGSIEVSNSGNDINLETSGGSIHASNCHGKIKLETSGGSLHLDDLKGSINANTSGGSIQANSIEGELITGTSGGSVNLTRMACSLEASTSGGSMHVDMDQVGKYVKLDVSGGHVDLKLPANVGMNLNLSADKINSVSVKNFSGEWEKTHIKGSINGGGIPVNVDASGSLNLTFN</sequence>
<evidence type="ECO:0000313" key="3">
    <source>
        <dbReference type="EMBL" id="TWJ04890.1"/>
    </source>
</evidence>
<feature type="chain" id="PRO_5021812667" description="DUF4097 domain-containing protein" evidence="1">
    <location>
        <begin position="20"/>
        <end position="346"/>
    </location>
</feature>
<dbReference type="InterPro" id="IPR025164">
    <property type="entry name" value="Toastrack_DUF4097"/>
</dbReference>
<dbReference type="PANTHER" id="PTHR34094:SF1">
    <property type="entry name" value="PROTEIN FAM185A"/>
    <property type="match status" value="1"/>
</dbReference>
<comment type="caution">
    <text evidence="3">The sequence shown here is derived from an EMBL/GenBank/DDBJ whole genome shotgun (WGS) entry which is preliminary data.</text>
</comment>
<dbReference type="AlphaFoldDB" id="A0A562UGD2"/>
<dbReference type="EMBL" id="VLLI01000001">
    <property type="protein sequence ID" value="TWJ04890.1"/>
    <property type="molecule type" value="Genomic_DNA"/>
</dbReference>
<protein>
    <recommendedName>
        <fullName evidence="2">DUF4097 domain-containing protein</fullName>
    </recommendedName>
</protein>
<feature type="domain" description="DUF4097" evidence="2">
    <location>
        <begin position="69"/>
        <end position="336"/>
    </location>
</feature>
<keyword evidence="1" id="KW-0732">Signal</keyword>
<feature type="signal peptide" evidence="1">
    <location>
        <begin position="1"/>
        <end position="19"/>
    </location>
</feature>
<name>A0A562UGD2_9SPHI</name>
<reference evidence="3 4" key="1">
    <citation type="submission" date="2019-07" db="EMBL/GenBank/DDBJ databases">
        <title>Genomic Encyclopedia of Archaeal and Bacterial Type Strains, Phase II (KMG-II): from individual species to whole genera.</title>
        <authorList>
            <person name="Goeker M."/>
        </authorList>
    </citation>
    <scope>NUCLEOTIDE SEQUENCE [LARGE SCALE GENOMIC DNA]</scope>
    <source>
        <strain evidence="3 4">ATCC BAA-1854</strain>
    </source>
</reference>